<dbReference type="Gene3D" id="3.30.360.10">
    <property type="entry name" value="Dihydrodipicolinate Reductase, domain 2"/>
    <property type="match status" value="1"/>
</dbReference>
<reference evidence="3" key="1">
    <citation type="submission" date="2016-06" db="EMBL/GenBank/DDBJ databases">
        <authorList>
            <person name="Varghese N."/>
            <person name="Submissions Spin"/>
        </authorList>
    </citation>
    <scope>NUCLEOTIDE SEQUENCE [LARGE SCALE GENOMIC DNA]</scope>
    <source>
        <strain evidence="3">DSM 44983</strain>
    </source>
</reference>
<dbReference type="Proteomes" id="UP000198226">
    <property type="component" value="Chromosome I"/>
</dbReference>
<dbReference type="OrthoDB" id="9815825at2"/>
<evidence type="ECO:0000313" key="2">
    <source>
        <dbReference type="EMBL" id="SCG58943.1"/>
    </source>
</evidence>
<sequence>MRVGVVGCGRHATSVLLPALVQLGFDVAAVCARRLASAQAAAARFGARAAYADPAAMLRREGVEAVVACLPPSVYGEVVRACVEARVPVFAEKPGAGGSAEAGRLAALSAEAGVPVMVGYMKRFAPAYRQARAALADPSFGAPSLATFTFVMGDMGVGLDDYLVDNPVHHLDLARFLLGELHDLHVTRGRSDGGRHALSVAARAESGAVVSLQLGTTGSWQQHNESVEVFGSGSSVLVDNVDTCVLRPPEGPEQRWRPNYSIPDQVNTTVDTMGFGPALRHFQDVVRGTATCESDLHSAARTLALVDVIGDRLGLGRQAPPGEAFG</sequence>
<proteinExistence type="predicted"/>
<protein>
    <submittedName>
        <fullName evidence="2">Myo-inositol 2-dehydrogenase / D-chiro-inositol 1-dehydrogenase</fullName>
    </submittedName>
</protein>
<feature type="domain" description="Gfo/Idh/MocA-like oxidoreductase N-terminal" evidence="1">
    <location>
        <begin position="1"/>
        <end position="120"/>
    </location>
</feature>
<dbReference type="Gene3D" id="3.40.50.720">
    <property type="entry name" value="NAD(P)-binding Rossmann-like Domain"/>
    <property type="match status" value="1"/>
</dbReference>
<dbReference type="PANTHER" id="PTHR43708">
    <property type="entry name" value="CONSERVED EXPRESSED OXIDOREDUCTASE (EUROFUNG)"/>
    <property type="match status" value="1"/>
</dbReference>
<gene>
    <name evidence="2" type="ORF">GA0070623_2655</name>
</gene>
<dbReference type="SUPFAM" id="SSF51735">
    <property type="entry name" value="NAD(P)-binding Rossmann-fold domains"/>
    <property type="match status" value="1"/>
</dbReference>
<keyword evidence="3" id="KW-1185">Reference proteome</keyword>
<name>A0A109IP64_9ACTN</name>
<dbReference type="EMBL" id="LT607752">
    <property type="protein sequence ID" value="SCG58943.1"/>
    <property type="molecule type" value="Genomic_DNA"/>
</dbReference>
<dbReference type="InterPro" id="IPR036291">
    <property type="entry name" value="NAD(P)-bd_dom_sf"/>
</dbReference>
<dbReference type="RefSeq" id="WP_067302006.1">
    <property type="nucleotide sequence ID" value="NZ_LRMV01000007.1"/>
</dbReference>
<dbReference type="Pfam" id="PF01408">
    <property type="entry name" value="GFO_IDH_MocA"/>
    <property type="match status" value="1"/>
</dbReference>
<evidence type="ECO:0000313" key="3">
    <source>
        <dbReference type="Proteomes" id="UP000198226"/>
    </source>
</evidence>
<dbReference type="InterPro" id="IPR000683">
    <property type="entry name" value="Gfo/Idh/MocA-like_OxRdtase_N"/>
</dbReference>
<organism evidence="2 3">
    <name type="scientific">Micromonospora rifamycinica</name>
    <dbReference type="NCBI Taxonomy" id="291594"/>
    <lineage>
        <taxon>Bacteria</taxon>
        <taxon>Bacillati</taxon>
        <taxon>Actinomycetota</taxon>
        <taxon>Actinomycetes</taxon>
        <taxon>Micromonosporales</taxon>
        <taxon>Micromonosporaceae</taxon>
        <taxon>Micromonospora</taxon>
    </lineage>
</organism>
<dbReference type="SUPFAM" id="SSF55347">
    <property type="entry name" value="Glyceraldehyde-3-phosphate dehydrogenase-like, C-terminal domain"/>
    <property type="match status" value="1"/>
</dbReference>
<dbReference type="InterPro" id="IPR051317">
    <property type="entry name" value="Gfo/Idh/MocA_oxidoreduct"/>
</dbReference>
<accession>A0A109IP64</accession>
<dbReference type="GO" id="GO:0000166">
    <property type="term" value="F:nucleotide binding"/>
    <property type="evidence" value="ECO:0007669"/>
    <property type="project" value="InterPro"/>
</dbReference>
<evidence type="ECO:0000259" key="1">
    <source>
        <dbReference type="Pfam" id="PF01408"/>
    </source>
</evidence>
<dbReference type="PANTHER" id="PTHR43708:SF4">
    <property type="entry name" value="OXIDOREDUCTASE YCEM-RELATED"/>
    <property type="match status" value="1"/>
</dbReference>
<dbReference type="AlphaFoldDB" id="A0A109IP64"/>